<organism evidence="2">
    <name type="scientific">Arundo donax</name>
    <name type="common">Giant reed</name>
    <name type="synonym">Donax arundinaceus</name>
    <dbReference type="NCBI Taxonomy" id="35708"/>
    <lineage>
        <taxon>Eukaryota</taxon>
        <taxon>Viridiplantae</taxon>
        <taxon>Streptophyta</taxon>
        <taxon>Embryophyta</taxon>
        <taxon>Tracheophyta</taxon>
        <taxon>Spermatophyta</taxon>
        <taxon>Magnoliopsida</taxon>
        <taxon>Liliopsida</taxon>
        <taxon>Poales</taxon>
        <taxon>Poaceae</taxon>
        <taxon>PACMAD clade</taxon>
        <taxon>Arundinoideae</taxon>
        <taxon>Arundineae</taxon>
        <taxon>Arundo</taxon>
    </lineage>
</organism>
<proteinExistence type="predicted"/>
<sequence>MATCESASTATVSRGPSLLLTCLTFTVVLSFPCLRGNYHPDKAKILSSLDQAFRRTLSRQRPAAKLGDHVGIQQFPGQVRGARRRLQAIGLRGGWRRSEASWHATRR</sequence>
<keyword evidence="1" id="KW-0812">Transmembrane</keyword>
<protein>
    <submittedName>
        <fullName evidence="2">Uncharacterized protein</fullName>
    </submittedName>
</protein>
<reference evidence="2" key="2">
    <citation type="journal article" date="2015" name="Data Brief">
        <title>Shoot transcriptome of the giant reed, Arundo donax.</title>
        <authorList>
            <person name="Barrero R.A."/>
            <person name="Guerrero F.D."/>
            <person name="Moolhuijzen P."/>
            <person name="Goolsby J.A."/>
            <person name="Tidwell J."/>
            <person name="Bellgard S.E."/>
            <person name="Bellgard M.I."/>
        </authorList>
    </citation>
    <scope>NUCLEOTIDE SEQUENCE</scope>
    <source>
        <tissue evidence="2">Shoot tissue taken approximately 20 cm above the soil surface</tissue>
    </source>
</reference>
<evidence type="ECO:0000256" key="1">
    <source>
        <dbReference type="SAM" id="Phobius"/>
    </source>
</evidence>
<accession>A0A0A9HLL5</accession>
<feature type="transmembrane region" description="Helical" evidence="1">
    <location>
        <begin position="15"/>
        <end position="34"/>
    </location>
</feature>
<keyword evidence="1" id="KW-1133">Transmembrane helix</keyword>
<dbReference type="EMBL" id="GBRH01160299">
    <property type="protein sequence ID" value="JAE37597.1"/>
    <property type="molecule type" value="Transcribed_RNA"/>
</dbReference>
<keyword evidence="1" id="KW-0472">Membrane</keyword>
<reference evidence="2" key="1">
    <citation type="submission" date="2014-09" db="EMBL/GenBank/DDBJ databases">
        <authorList>
            <person name="Magalhaes I.L.F."/>
            <person name="Oliveira U."/>
            <person name="Santos F.R."/>
            <person name="Vidigal T.H.D.A."/>
            <person name="Brescovit A.D."/>
            <person name="Santos A.J."/>
        </authorList>
    </citation>
    <scope>NUCLEOTIDE SEQUENCE</scope>
    <source>
        <tissue evidence="2">Shoot tissue taken approximately 20 cm above the soil surface</tissue>
    </source>
</reference>
<dbReference type="AlphaFoldDB" id="A0A0A9HLL5"/>
<name>A0A0A9HLL5_ARUDO</name>
<evidence type="ECO:0000313" key="2">
    <source>
        <dbReference type="EMBL" id="JAE37597.1"/>
    </source>
</evidence>